<dbReference type="InterPro" id="IPR011990">
    <property type="entry name" value="TPR-like_helical_dom_sf"/>
</dbReference>
<feature type="coiled-coil region" evidence="1">
    <location>
        <begin position="352"/>
        <end position="390"/>
    </location>
</feature>
<dbReference type="Pfam" id="PF19904">
    <property type="entry name" value="DUF6377"/>
    <property type="match status" value="1"/>
</dbReference>
<evidence type="ECO:0000256" key="2">
    <source>
        <dbReference type="SAM" id="Phobius"/>
    </source>
</evidence>
<evidence type="ECO:0000256" key="3">
    <source>
        <dbReference type="SAM" id="SignalP"/>
    </source>
</evidence>
<dbReference type="Gene3D" id="1.25.40.10">
    <property type="entry name" value="Tetratricopeptide repeat domain"/>
    <property type="match status" value="1"/>
</dbReference>
<accession>A0A917J0P5</accession>
<feature type="chain" id="PRO_5037954697" evidence="3">
    <location>
        <begin position="26"/>
        <end position="549"/>
    </location>
</feature>
<keyword evidence="2" id="KW-0812">Transmembrane</keyword>
<feature type="signal peptide" evidence="3">
    <location>
        <begin position="1"/>
        <end position="25"/>
    </location>
</feature>
<keyword evidence="6" id="KW-1185">Reference proteome</keyword>
<protein>
    <submittedName>
        <fullName evidence="5">Transcriptional regulator</fullName>
    </submittedName>
</protein>
<evidence type="ECO:0000256" key="1">
    <source>
        <dbReference type="SAM" id="Coils"/>
    </source>
</evidence>
<organism evidence="5 6">
    <name type="scientific">Filimonas zeae</name>
    <dbReference type="NCBI Taxonomy" id="1737353"/>
    <lineage>
        <taxon>Bacteria</taxon>
        <taxon>Pseudomonadati</taxon>
        <taxon>Bacteroidota</taxon>
        <taxon>Chitinophagia</taxon>
        <taxon>Chitinophagales</taxon>
        <taxon>Chitinophagaceae</taxon>
        <taxon>Filimonas</taxon>
    </lineage>
</organism>
<comment type="caution">
    <text evidence="5">The sequence shown here is derived from an EMBL/GenBank/DDBJ whole genome shotgun (WGS) entry which is preliminary data.</text>
</comment>
<evidence type="ECO:0000313" key="5">
    <source>
        <dbReference type="EMBL" id="GGH73501.1"/>
    </source>
</evidence>
<dbReference type="Proteomes" id="UP000627292">
    <property type="component" value="Unassembled WGS sequence"/>
</dbReference>
<keyword evidence="2" id="KW-1133">Transmembrane helix</keyword>
<dbReference type="InterPro" id="IPR045957">
    <property type="entry name" value="DUF6377"/>
</dbReference>
<reference evidence="5" key="1">
    <citation type="journal article" date="2014" name="Int. J. Syst. Evol. Microbiol.">
        <title>Complete genome sequence of Corynebacterium casei LMG S-19264T (=DSM 44701T), isolated from a smear-ripened cheese.</title>
        <authorList>
            <consortium name="US DOE Joint Genome Institute (JGI-PGF)"/>
            <person name="Walter F."/>
            <person name="Albersmeier A."/>
            <person name="Kalinowski J."/>
            <person name="Ruckert C."/>
        </authorList>
    </citation>
    <scope>NUCLEOTIDE SEQUENCE</scope>
    <source>
        <strain evidence="5">CGMCC 1.15290</strain>
    </source>
</reference>
<evidence type="ECO:0000313" key="6">
    <source>
        <dbReference type="Proteomes" id="UP000627292"/>
    </source>
</evidence>
<keyword evidence="1" id="KW-0175">Coiled coil</keyword>
<reference evidence="5" key="2">
    <citation type="submission" date="2020-09" db="EMBL/GenBank/DDBJ databases">
        <authorList>
            <person name="Sun Q."/>
            <person name="Zhou Y."/>
        </authorList>
    </citation>
    <scope>NUCLEOTIDE SEQUENCE</scope>
    <source>
        <strain evidence="5">CGMCC 1.15290</strain>
    </source>
</reference>
<name>A0A917J0P5_9BACT</name>
<feature type="transmembrane region" description="Helical" evidence="2">
    <location>
        <begin position="327"/>
        <end position="346"/>
    </location>
</feature>
<keyword evidence="3" id="KW-0732">Signal</keyword>
<keyword evidence="2" id="KW-0472">Membrane</keyword>
<gene>
    <name evidence="5" type="ORF">GCM10011379_35090</name>
</gene>
<sequence length="549" mass="63766">MLKINGLKTCLLVLLFTLQAGNLYADAGRDSILHELDEAIRNKAAYIHNRESRIAHIRDAAVDTGFNRLQLLYLNFSKYNLDSAIYYVKQSLQLAEATHNKPEQQSAHLRLAILYSSLGKYRESEQLLNGIQKKDLPAYLYAEYYEAWMRFYEHYATNGYTDAYARQIHLYRDSLIQVLDTSGTAWKVLKAEQDIYSGKTAGAETVLRRLLHTLPQNDWYHPMVPYLLGSMYRQRRDTAAQIYYYALSALSDTRAAVKDHASLLNLALLCYATGDVDRAYRYTRSAIEDALFARVQFRSRQMAEFLTVVSTAYQERETLRRQQLQQYLLAISLLSFFLLAAVVYVYRQMKKMQRLKEEIDAGSKQLALLNKDIIQKNAQLQERNSQLSEANHIKEEYIARFFDLCSAYISKLETYRKTLNQKATGKKMDELFEMLRSTTLVDTELEELYRHFDHIFLHLYPDFVRHFNSLLLPEEQVTLKPGELLNTELRIFALIRLGITDSNKIADFLRYSVSTIYNYRTKARNKAAVPRDEFEKQVMKAGISGEKTA</sequence>
<dbReference type="AlphaFoldDB" id="A0A917J0P5"/>
<dbReference type="EMBL" id="BMIB01000003">
    <property type="protein sequence ID" value="GGH73501.1"/>
    <property type="molecule type" value="Genomic_DNA"/>
</dbReference>
<evidence type="ECO:0000259" key="4">
    <source>
        <dbReference type="Pfam" id="PF19904"/>
    </source>
</evidence>
<feature type="domain" description="DUF6377" evidence="4">
    <location>
        <begin position="252"/>
        <end position="506"/>
    </location>
</feature>
<proteinExistence type="predicted"/>